<dbReference type="SUPFAM" id="SSF158472">
    <property type="entry name" value="HAMP domain-like"/>
    <property type="match status" value="1"/>
</dbReference>
<dbReference type="Pfam" id="PF02743">
    <property type="entry name" value="dCache_1"/>
    <property type="match status" value="1"/>
</dbReference>
<evidence type="ECO:0000256" key="6">
    <source>
        <dbReference type="ARBA" id="ARBA00022679"/>
    </source>
</evidence>
<dbReference type="InterPro" id="IPR029787">
    <property type="entry name" value="Nucleotide_cyclase"/>
</dbReference>
<keyword evidence="12" id="KW-0175">Coiled coil</keyword>
<dbReference type="PROSITE" id="PS50885">
    <property type="entry name" value="HAMP"/>
    <property type="match status" value="1"/>
</dbReference>
<dbReference type="Gene3D" id="3.30.450.20">
    <property type="entry name" value="PAS domain"/>
    <property type="match status" value="3"/>
</dbReference>
<feature type="modified residue" description="4-aspartylphosphate" evidence="11">
    <location>
        <position position="791"/>
    </location>
</feature>
<dbReference type="InterPro" id="IPR043128">
    <property type="entry name" value="Rev_trsase/Diguanyl_cyclase"/>
</dbReference>
<evidence type="ECO:0000256" key="8">
    <source>
        <dbReference type="ARBA" id="ARBA00022777"/>
    </source>
</evidence>
<feature type="coiled-coil region" evidence="12">
    <location>
        <begin position="1030"/>
        <end position="1064"/>
    </location>
</feature>
<dbReference type="EC" id="2.7.13.3" evidence="3"/>
<dbReference type="SMART" id="SM00448">
    <property type="entry name" value="REC"/>
    <property type="match status" value="1"/>
</dbReference>
<proteinExistence type="predicted"/>
<dbReference type="CDD" id="cd00082">
    <property type="entry name" value="HisKA"/>
    <property type="match status" value="1"/>
</dbReference>
<keyword evidence="20" id="KW-1185">Reference proteome</keyword>
<evidence type="ECO:0000256" key="9">
    <source>
        <dbReference type="ARBA" id="ARBA00022989"/>
    </source>
</evidence>
<dbReference type="SMART" id="SM00267">
    <property type="entry name" value="GGDEF"/>
    <property type="match status" value="1"/>
</dbReference>
<comment type="catalytic activity">
    <reaction evidence="1">
        <text>ATP + protein L-histidine = ADP + protein N-phospho-L-histidine.</text>
        <dbReference type="EC" id="2.7.13.3"/>
    </reaction>
</comment>
<feature type="transmembrane region" description="Helical" evidence="13">
    <location>
        <begin position="350"/>
        <end position="372"/>
    </location>
</feature>
<dbReference type="InterPro" id="IPR000700">
    <property type="entry name" value="PAS-assoc_C"/>
</dbReference>
<evidence type="ECO:0000256" key="10">
    <source>
        <dbReference type="ARBA" id="ARBA00023136"/>
    </source>
</evidence>
<feature type="domain" description="GGDEF" evidence="18">
    <location>
        <begin position="1092"/>
        <end position="1229"/>
    </location>
</feature>
<keyword evidence="10 13" id="KW-0472">Membrane</keyword>
<dbReference type="SMART" id="SM00304">
    <property type="entry name" value="HAMP"/>
    <property type="match status" value="1"/>
</dbReference>
<dbReference type="InterPro" id="IPR036097">
    <property type="entry name" value="HisK_dim/P_sf"/>
</dbReference>
<dbReference type="InterPro" id="IPR013656">
    <property type="entry name" value="PAS_4"/>
</dbReference>
<dbReference type="Gene3D" id="1.10.287.130">
    <property type="match status" value="1"/>
</dbReference>
<dbReference type="InterPro" id="IPR003661">
    <property type="entry name" value="HisK_dim/P_dom"/>
</dbReference>
<dbReference type="Proteomes" id="UP001604335">
    <property type="component" value="Unassembled WGS sequence"/>
</dbReference>
<dbReference type="InterPro" id="IPR003594">
    <property type="entry name" value="HATPase_dom"/>
</dbReference>
<keyword evidence="6 19" id="KW-0808">Transferase</keyword>
<dbReference type="EMBL" id="JAZAQF010000069">
    <property type="protein sequence ID" value="MFG3818266.1"/>
    <property type="molecule type" value="Genomic_DNA"/>
</dbReference>
<keyword evidence="8" id="KW-0418">Kinase</keyword>
<comment type="subcellular location">
    <subcellularLocation>
        <location evidence="2">Cell membrane</location>
        <topology evidence="2">Multi-pass membrane protein</topology>
    </subcellularLocation>
</comment>
<dbReference type="InterPro" id="IPR050469">
    <property type="entry name" value="Diguanylate_Cyclase"/>
</dbReference>
<evidence type="ECO:0000256" key="3">
    <source>
        <dbReference type="ARBA" id="ARBA00012438"/>
    </source>
</evidence>
<accession>A0ABW7CEG3</accession>
<feature type="domain" description="HAMP" evidence="17">
    <location>
        <begin position="373"/>
        <end position="426"/>
    </location>
</feature>
<dbReference type="InterPro" id="IPR033479">
    <property type="entry name" value="dCache_1"/>
</dbReference>
<evidence type="ECO:0000256" key="1">
    <source>
        <dbReference type="ARBA" id="ARBA00000085"/>
    </source>
</evidence>
<evidence type="ECO:0000256" key="2">
    <source>
        <dbReference type="ARBA" id="ARBA00004651"/>
    </source>
</evidence>
<reference evidence="20" key="1">
    <citation type="journal article" date="2024" name="Algal Res.">
        <title>Biochemical, toxicological and genomic investigation of a high-biomass producing Limnothrix strain isolated from Italian shallow drinking water reservoir.</title>
        <authorList>
            <person name="Simonazzi M."/>
            <person name="Shishido T.K."/>
            <person name="Delbaje E."/>
            <person name="Wahlsten M."/>
            <person name="Fewer D.P."/>
            <person name="Sivonen K."/>
            <person name="Pezzolesi L."/>
            <person name="Pistocchi R."/>
        </authorList>
    </citation>
    <scope>NUCLEOTIDE SEQUENCE [LARGE SCALE GENOMIC DNA]</scope>
    <source>
        <strain evidence="20">LRLZ20PSL1</strain>
    </source>
</reference>
<keyword evidence="9 13" id="KW-1133">Transmembrane helix</keyword>
<dbReference type="Gene3D" id="3.30.70.270">
    <property type="match status" value="1"/>
</dbReference>
<dbReference type="Pfam" id="PF00512">
    <property type="entry name" value="HisKA"/>
    <property type="match status" value="1"/>
</dbReference>
<evidence type="ECO:0000259" key="14">
    <source>
        <dbReference type="PROSITE" id="PS50109"/>
    </source>
</evidence>
<evidence type="ECO:0000256" key="4">
    <source>
        <dbReference type="ARBA" id="ARBA00022475"/>
    </source>
</evidence>
<organism evidence="19 20">
    <name type="scientific">Limnothrix redekei LRLZ20PSL1</name>
    <dbReference type="NCBI Taxonomy" id="3112953"/>
    <lineage>
        <taxon>Bacteria</taxon>
        <taxon>Bacillati</taxon>
        <taxon>Cyanobacteriota</taxon>
        <taxon>Cyanophyceae</taxon>
        <taxon>Pseudanabaenales</taxon>
        <taxon>Pseudanabaenaceae</taxon>
        <taxon>Limnothrix</taxon>
    </lineage>
</organism>
<dbReference type="SMART" id="SM00086">
    <property type="entry name" value="PAC"/>
    <property type="match status" value="1"/>
</dbReference>
<dbReference type="PROSITE" id="PS50113">
    <property type="entry name" value="PAC"/>
    <property type="match status" value="1"/>
</dbReference>
<keyword evidence="19" id="KW-0548">Nucleotidyltransferase</keyword>
<dbReference type="InterPro" id="IPR011006">
    <property type="entry name" value="CheY-like_superfamily"/>
</dbReference>
<feature type="domain" description="Response regulatory" evidence="15">
    <location>
        <begin position="740"/>
        <end position="858"/>
    </location>
</feature>
<dbReference type="PROSITE" id="PS50887">
    <property type="entry name" value="GGDEF"/>
    <property type="match status" value="1"/>
</dbReference>
<dbReference type="Pfam" id="PF00072">
    <property type="entry name" value="Response_reg"/>
    <property type="match status" value="1"/>
</dbReference>
<dbReference type="SUPFAM" id="SSF55785">
    <property type="entry name" value="PYP-like sensor domain (PAS domain)"/>
    <property type="match status" value="1"/>
</dbReference>
<dbReference type="InterPro" id="IPR035965">
    <property type="entry name" value="PAS-like_dom_sf"/>
</dbReference>
<sequence>MIQQLRRLPLPIVLVVPFMAQILVIVSLVGYLSYAGGKSSIVGVLAQMQRDTADRADDLLQEVLRGLQDANQRNANNLRPIAGQRTQQTNTMPQGVQLDRYLWNQVITSDDVDLVGFATATGEFTGVERNHQGKLRISSTTDNGRLCRYLVNHRGDRQAQVDCLPDVPHPDLRQQPWYRMAVGTGEPTWSIIDPPFQKTTTYLSVIQPLWGDRGHPLGVLMAGLRLSHLGQRLATMQAGKPGQLLILERSGHLIAASTGEKPAVLSLSGGGRQRLTATRSENPVTAEAARAAVRLIQGQQPLQDRQTTITVSEEQYAVFLRPFNDASGLDWWLVVVTPHQVYSSPLEHNLWLILGLCGGAMVLAGFTGWGLAHWVTRPLMEVHEAAQALASGQWQRRVTGDDRPDRLGELARAFNFMANCVEGAFIQLTAQNQELRRIDRLKDEFLASTSHALRSPLAGMIAIVESLLRGTGGPLTSLQKTNLELLLTSNQRLQNLVNDLLDVARLRYGDVRLDPQAIDLRSAVQVAITMLQPLADRRHLTLVMQIPDQLPPVMADPDRLQQILLNLLDYAIQQAAGQQILITAEFLSEQDMVRVSTLDRGPEPAIGSWGQESALAQGGVVLPMVADPLPPLVLEPAQLDSIGGLSLTITKRLVELHGGTLALGDSCGHGRGHHSENHSENSPGDYTTAAAPGLWERISFTIPIAWTREPPTLQIAPSDHWAAPQPQPPTTTDPDLLPSHILVVDDDPLILQGLANWLALEPGFRVSVALSGRSALAQIQQGPVPDLLLLDLRMPDLTGYEVIAQLRQTWSPQTLPIVLLSERACPQEIVAGLAAGANDHLTKPVTAGELIARTRAHLQVRQLQLQQQRVAAEHERKIALFLDALPVGVAVYQAGGDLLYLNSLGRQLLNLDPNLDPSLDPSLNSAAPLSVSLADRLYRAGTDQPIELAQIPVQLGATGQAAVTETIELDRGSRRIPFEMRAVPITDEAGQVAYAVVTFQDITERQKTATILANYSRSLEAEVANRTAALIEANRQLEIQILERQRAEQALQRANQELTRLAQLDGLTQVANRRGFDEHLAREWARLARSGRPLSLLLLDVDCFKAYNDCYGHPSGDDCLIQVARVLADMICRPADLVARYGGEEFAIILPETPLEGAIAIAHQVRTRIRGRQLPHERSIVAPFVTVSIGVSCLVPSSDCKPATLIAMADSALYCAKQAGRDRYCVRANHPSIGQAAV</sequence>
<dbReference type="RefSeq" id="WP_393013459.1">
    <property type="nucleotide sequence ID" value="NZ_JAZAQF010000069.1"/>
</dbReference>
<evidence type="ECO:0000256" key="11">
    <source>
        <dbReference type="PROSITE-ProRule" id="PRU00169"/>
    </source>
</evidence>
<evidence type="ECO:0000259" key="17">
    <source>
        <dbReference type="PROSITE" id="PS50885"/>
    </source>
</evidence>
<dbReference type="Pfam" id="PF00990">
    <property type="entry name" value="GGDEF"/>
    <property type="match status" value="1"/>
</dbReference>
<keyword evidence="4" id="KW-1003">Cell membrane</keyword>
<dbReference type="PANTHER" id="PTHR45138:SF9">
    <property type="entry name" value="DIGUANYLATE CYCLASE DGCM-RELATED"/>
    <property type="match status" value="1"/>
</dbReference>
<dbReference type="SUPFAM" id="SSF47384">
    <property type="entry name" value="Homodimeric domain of signal transducing histidine kinase"/>
    <property type="match status" value="1"/>
</dbReference>
<comment type="caution">
    <text evidence="19">The sequence shown here is derived from an EMBL/GenBank/DDBJ whole genome shotgun (WGS) entry which is preliminary data.</text>
</comment>
<dbReference type="Pfam" id="PF08448">
    <property type="entry name" value="PAS_4"/>
    <property type="match status" value="1"/>
</dbReference>
<evidence type="ECO:0000259" key="15">
    <source>
        <dbReference type="PROSITE" id="PS50110"/>
    </source>
</evidence>
<evidence type="ECO:0000256" key="7">
    <source>
        <dbReference type="ARBA" id="ARBA00022692"/>
    </source>
</evidence>
<evidence type="ECO:0000256" key="12">
    <source>
        <dbReference type="SAM" id="Coils"/>
    </source>
</evidence>
<keyword evidence="5 11" id="KW-0597">Phosphoprotein</keyword>
<dbReference type="SMART" id="SM00388">
    <property type="entry name" value="HisKA"/>
    <property type="match status" value="1"/>
</dbReference>
<dbReference type="InterPro" id="IPR001610">
    <property type="entry name" value="PAC"/>
</dbReference>
<dbReference type="InterPro" id="IPR001789">
    <property type="entry name" value="Sig_transdc_resp-reg_receiver"/>
</dbReference>
<dbReference type="InterPro" id="IPR005467">
    <property type="entry name" value="His_kinase_dom"/>
</dbReference>
<protein>
    <recommendedName>
        <fullName evidence="3">histidine kinase</fullName>
        <ecNumber evidence="3">2.7.13.3</ecNumber>
    </recommendedName>
</protein>
<evidence type="ECO:0000313" key="20">
    <source>
        <dbReference type="Proteomes" id="UP001604335"/>
    </source>
</evidence>
<dbReference type="Gene3D" id="3.30.565.10">
    <property type="entry name" value="Histidine kinase-like ATPase, C-terminal domain"/>
    <property type="match status" value="1"/>
</dbReference>
<dbReference type="InterPro" id="IPR036890">
    <property type="entry name" value="HATPase_C_sf"/>
</dbReference>
<dbReference type="SUPFAM" id="SSF52172">
    <property type="entry name" value="CheY-like"/>
    <property type="match status" value="1"/>
</dbReference>
<name>A0ABW7CEG3_9CYAN</name>
<dbReference type="NCBIfam" id="TIGR00254">
    <property type="entry name" value="GGDEF"/>
    <property type="match status" value="1"/>
</dbReference>
<dbReference type="Gene3D" id="3.40.50.2300">
    <property type="match status" value="1"/>
</dbReference>
<feature type="domain" description="PAC" evidence="16">
    <location>
        <begin position="962"/>
        <end position="1014"/>
    </location>
</feature>
<evidence type="ECO:0000313" key="19">
    <source>
        <dbReference type="EMBL" id="MFG3818266.1"/>
    </source>
</evidence>
<dbReference type="SUPFAM" id="SSF55874">
    <property type="entry name" value="ATPase domain of HSP90 chaperone/DNA topoisomerase II/histidine kinase"/>
    <property type="match status" value="1"/>
</dbReference>
<dbReference type="Pfam" id="PF00672">
    <property type="entry name" value="HAMP"/>
    <property type="match status" value="1"/>
</dbReference>
<keyword evidence="7 13" id="KW-0812">Transmembrane</keyword>
<dbReference type="GO" id="GO:0052621">
    <property type="term" value="F:diguanylate cyclase activity"/>
    <property type="evidence" value="ECO:0007669"/>
    <property type="project" value="UniProtKB-EC"/>
</dbReference>
<feature type="transmembrane region" description="Helical" evidence="13">
    <location>
        <begin position="12"/>
        <end position="34"/>
    </location>
</feature>
<dbReference type="CDD" id="cd06225">
    <property type="entry name" value="HAMP"/>
    <property type="match status" value="1"/>
</dbReference>
<dbReference type="PROSITE" id="PS50109">
    <property type="entry name" value="HIS_KIN"/>
    <property type="match status" value="1"/>
</dbReference>
<evidence type="ECO:0000259" key="16">
    <source>
        <dbReference type="PROSITE" id="PS50113"/>
    </source>
</evidence>
<feature type="domain" description="Histidine kinase" evidence="14">
    <location>
        <begin position="448"/>
        <end position="670"/>
    </location>
</feature>
<dbReference type="InterPro" id="IPR003660">
    <property type="entry name" value="HAMP_dom"/>
</dbReference>
<dbReference type="Gene3D" id="6.10.340.10">
    <property type="match status" value="1"/>
</dbReference>
<dbReference type="PANTHER" id="PTHR45138">
    <property type="entry name" value="REGULATORY COMPONENTS OF SENSORY TRANSDUCTION SYSTEM"/>
    <property type="match status" value="1"/>
</dbReference>
<dbReference type="Pfam" id="PF02518">
    <property type="entry name" value="HATPase_c"/>
    <property type="match status" value="1"/>
</dbReference>
<dbReference type="SUPFAM" id="SSF55073">
    <property type="entry name" value="Nucleotide cyclase"/>
    <property type="match status" value="1"/>
</dbReference>
<dbReference type="PROSITE" id="PS50110">
    <property type="entry name" value="RESPONSE_REGULATORY"/>
    <property type="match status" value="1"/>
</dbReference>
<evidence type="ECO:0000256" key="13">
    <source>
        <dbReference type="SAM" id="Phobius"/>
    </source>
</evidence>
<gene>
    <name evidence="19" type="ORF">VPK24_11515</name>
</gene>
<dbReference type="CDD" id="cd01949">
    <property type="entry name" value="GGDEF"/>
    <property type="match status" value="1"/>
</dbReference>
<evidence type="ECO:0000259" key="18">
    <source>
        <dbReference type="PROSITE" id="PS50887"/>
    </source>
</evidence>
<dbReference type="InterPro" id="IPR000160">
    <property type="entry name" value="GGDEF_dom"/>
</dbReference>
<evidence type="ECO:0000256" key="5">
    <source>
        <dbReference type="ARBA" id="ARBA00022553"/>
    </source>
</evidence>